<dbReference type="AlphaFoldDB" id="A0A543HHN4"/>
<sequence>MVLMSVPAVLPLVTGQHRNRALAAARQARAVELATQGLTYQAIADELGYAHKGTVYRMVHQALARNRREAVEGLQELEVARLDAVQHALWDKAMGGDVGAGQVIIQIIQARCRLLSLDLRTAPAAATPRTVVLRKEEREALGL</sequence>
<name>A0A543HHN4_9MICO</name>
<dbReference type="Pfam" id="PF13384">
    <property type="entry name" value="HTH_23"/>
    <property type="match status" value="1"/>
</dbReference>
<comment type="caution">
    <text evidence="1">The sequence shown here is derived from an EMBL/GenBank/DDBJ whole genome shotgun (WGS) entry which is preliminary data.</text>
</comment>
<accession>A0A543HHN4</accession>
<protein>
    <recommendedName>
        <fullName evidence="3">Homeodomain-like domain-containing protein</fullName>
    </recommendedName>
</protein>
<proteinExistence type="predicted"/>
<dbReference type="Proteomes" id="UP000316747">
    <property type="component" value="Unassembled WGS sequence"/>
</dbReference>
<reference evidence="1 2" key="1">
    <citation type="submission" date="2019-06" db="EMBL/GenBank/DDBJ databases">
        <title>Genome sequencing of plant associated microbes to promote plant fitness in Sorghum bicolor and Oryza sativa.</title>
        <authorList>
            <person name="Coleman-Derr D."/>
        </authorList>
    </citation>
    <scope>NUCLEOTIDE SEQUENCE [LARGE SCALE GENOMIC DNA]</scope>
    <source>
        <strain evidence="1 2">KV-663</strain>
    </source>
</reference>
<dbReference type="EMBL" id="VFPM01000003">
    <property type="protein sequence ID" value="TQM57829.1"/>
    <property type="molecule type" value="Genomic_DNA"/>
</dbReference>
<evidence type="ECO:0000313" key="2">
    <source>
        <dbReference type="Proteomes" id="UP000316747"/>
    </source>
</evidence>
<evidence type="ECO:0000313" key="1">
    <source>
        <dbReference type="EMBL" id="TQM57829.1"/>
    </source>
</evidence>
<gene>
    <name evidence="1" type="ORF">FBY41_3164</name>
</gene>
<organism evidence="1 2">
    <name type="scientific">Humibacillus xanthopallidus</name>
    <dbReference type="NCBI Taxonomy" id="412689"/>
    <lineage>
        <taxon>Bacteria</taxon>
        <taxon>Bacillati</taxon>
        <taxon>Actinomycetota</taxon>
        <taxon>Actinomycetes</taxon>
        <taxon>Micrococcales</taxon>
        <taxon>Intrasporangiaceae</taxon>
        <taxon>Humibacillus</taxon>
    </lineage>
</organism>
<evidence type="ECO:0008006" key="3">
    <source>
        <dbReference type="Google" id="ProtNLM"/>
    </source>
</evidence>
<keyword evidence="2" id="KW-1185">Reference proteome</keyword>